<dbReference type="Proteomes" id="UP001385951">
    <property type="component" value="Unassembled WGS sequence"/>
</dbReference>
<dbReference type="AlphaFoldDB" id="A0AAW0GAF9"/>
<accession>A0AAW0GAF9</accession>
<proteinExistence type="predicted"/>
<keyword evidence="1" id="KW-0472">Membrane</keyword>
<protein>
    <submittedName>
        <fullName evidence="2">Uncharacterized protein</fullName>
    </submittedName>
</protein>
<keyword evidence="3" id="KW-1185">Reference proteome</keyword>
<organism evidence="2 3">
    <name type="scientific">Cerrena zonata</name>
    <dbReference type="NCBI Taxonomy" id="2478898"/>
    <lineage>
        <taxon>Eukaryota</taxon>
        <taxon>Fungi</taxon>
        <taxon>Dikarya</taxon>
        <taxon>Basidiomycota</taxon>
        <taxon>Agaricomycotina</taxon>
        <taxon>Agaricomycetes</taxon>
        <taxon>Polyporales</taxon>
        <taxon>Cerrenaceae</taxon>
        <taxon>Cerrena</taxon>
    </lineage>
</organism>
<evidence type="ECO:0000313" key="2">
    <source>
        <dbReference type="EMBL" id="KAK7690403.1"/>
    </source>
</evidence>
<sequence length="88" mass="9663">MASFESTLAGVLGGYIEGLGVGMVLYGIAMAQAYVYLLNSRRDPKWLRFTACTVVLVETAQVACLLRELYVYSVIAIANPLTITQIDW</sequence>
<keyword evidence="1" id="KW-0812">Transmembrane</keyword>
<name>A0AAW0GAF9_9APHY</name>
<evidence type="ECO:0000256" key="1">
    <source>
        <dbReference type="SAM" id="Phobius"/>
    </source>
</evidence>
<gene>
    <name evidence="2" type="ORF">QCA50_007061</name>
</gene>
<evidence type="ECO:0000313" key="3">
    <source>
        <dbReference type="Proteomes" id="UP001385951"/>
    </source>
</evidence>
<reference evidence="2 3" key="1">
    <citation type="submission" date="2022-09" db="EMBL/GenBank/DDBJ databases">
        <authorList>
            <person name="Palmer J.M."/>
        </authorList>
    </citation>
    <scope>NUCLEOTIDE SEQUENCE [LARGE SCALE GENOMIC DNA]</scope>
    <source>
        <strain evidence="2 3">DSM 7382</strain>
    </source>
</reference>
<dbReference type="EMBL" id="JASBNA010000007">
    <property type="protein sequence ID" value="KAK7690403.1"/>
    <property type="molecule type" value="Genomic_DNA"/>
</dbReference>
<keyword evidence="1" id="KW-1133">Transmembrane helix</keyword>
<feature type="transmembrane region" description="Helical" evidence="1">
    <location>
        <begin position="12"/>
        <end position="38"/>
    </location>
</feature>
<comment type="caution">
    <text evidence="2">The sequence shown here is derived from an EMBL/GenBank/DDBJ whole genome shotgun (WGS) entry which is preliminary data.</text>
</comment>